<keyword evidence="3" id="KW-0408">Iron</keyword>
<dbReference type="Pfam" id="PF00149">
    <property type="entry name" value="Metallophos"/>
    <property type="match status" value="1"/>
</dbReference>
<dbReference type="GO" id="GO:0046872">
    <property type="term" value="F:metal ion binding"/>
    <property type="evidence" value="ECO:0007669"/>
    <property type="project" value="UniProtKB-KW"/>
</dbReference>
<dbReference type="AlphaFoldDB" id="A0A1L9AYY5"/>
<evidence type="ECO:0000256" key="4">
    <source>
        <dbReference type="ARBA" id="ARBA00025742"/>
    </source>
</evidence>
<dbReference type="InterPro" id="IPR004843">
    <property type="entry name" value="Calcineurin-like_PHP"/>
</dbReference>
<protein>
    <recommendedName>
        <fullName evidence="5">Calcineurin-like phosphoesterase domain-containing protein</fullName>
    </recommendedName>
</protein>
<dbReference type="STRING" id="83449.BON30_39945"/>
<reference evidence="6 7" key="2">
    <citation type="submission" date="2016-12" db="EMBL/GenBank/DDBJ databases">
        <title>Draft Genome Sequence of Cystobacter ferrugineus Strain Cbfe23.</title>
        <authorList>
            <person name="Akbar S."/>
            <person name="Dowd S.E."/>
            <person name="Stevens D.C."/>
        </authorList>
    </citation>
    <scope>NUCLEOTIDE SEQUENCE [LARGE SCALE GENOMIC DNA]</scope>
    <source>
        <strain evidence="6 7">Cbfe23</strain>
    </source>
</reference>
<keyword evidence="2" id="KW-0378">Hydrolase</keyword>
<evidence type="ECO:0000259" key="5">
    <source>
        <dbReference type="Pfam" id="PF00149"/>
    </source>
</evidence>
<name>A0A1L9AYY5_9BACT</name>
<sequence length="449" mass="50116">MHIRKAISTVRDPALSLWQSCLHRVLARRSDGPGSGTGLDVSTAHPVMEDATAAAMEHAGCHDREGPPTLLQRASVCGRLAARWALARFHGDREEAQRLESEVRFASCDPLWLESVVEYERALLLHREPFYRRHDSLTDFILPELPEEATVAVIADWGTGMPDAQALLEQVARFSPDAIIHLGDIYYSGTPHEVRAHFLDVFTRVFGSRWPRVLSLSGNHDRYSGGEGYRQLLEALGQPASYFCLRNRYWQLMGVDTGLHDFNPRALADTMTRLEDSEVAWVLDKFQHAGGRRSVLFSHHPFFSLASVGHDTARRPLAINPRLSEPLADVLGDVALWLWGHEHNLHVYEPYAGLQRGRCIGAGAVPTLRNEQWNHPVPGLVPAPGEAGLPRTLPGVRLGNDGLFDCHAYTVLRLEGPRLTARYYQVENRLLVPGRVPAPGPPLYEETMT</sequence>
<dbReference type="SUPFAM" id="SSF56300">
    <property type="entry name" value="Metallo-dependent phosphatases"/>
    <property type="match status" value="1"/>
</dbReference>
<comment type="caution">
    <text evidence="6">The sequence shown here is derived from an EMBL/GenBank/DDBJ whole genome shotgun (WGS) entry which is preliminary data.</text>
</comment>
<organism evidence="6 7">
    <name type="scientific">Cystobacter ferrugineus</name>
    <dbReference type="NCBI Taxonomy" id="83449"/>
    <lineage>
        <taxon>Bacteria</taxon>
        <taxon>Pseudomonadati</taxon>
        <taxon>Myxococcota</taxon>
        <taxon>Myxococcia</taxon>
        <taxon>Myxococcales</taxon>
        <taxon>Cystobacterineae</taxon>
        <taxon>Archangiaceae</taxon>
        <taxon>Cystobacter</taxon>
    </lineage>
</organism>
<gene>
    <name evidence="6" type="ORF">BON30_39945</name>
</gene>
<evidence type="ECO:0000256" key="2">
    <source>
        <dbReference type="ARBA" id="ARBA00022801"/>
    </source>
</evidence>
<proteinExistence type="inferred from homology"/>
<evidence type="ECO:0000313" key="6">
    <source>
        <dbReference type="EMBL" id="OJH35228.1"/>
    </source>
</evidence>
<dbReference type="GO" id="GO:0016787">
    <property type="term" value="F:hydrolase activity"/>
    <property type="evidence" value="ECO:0007669"/>
    <property type="project" value="UniProtKB-KW"/>
</dbReference>
<dbReference type="EMBL" id="MPIN01000015">
    <property type="protein sequence ID" value="OJH35228.1"/>
    <property type="molecule type" value="Genomic_DNA"/>
</dbReference>
<reference evidence="7" key="1">
    <citation type="submission" date="2016-11" db="EMBL/GenBank/DDBJ databases">
        <authorList>
            <person name="Shukria A."/>
            <person name="Stevens D.C."/>
        </authorList>
    </citation>
    <scope>NUCLEOTIDE SEQUENCE [LARGE SCALE GENOMIC DNA]</scope>
    <source>
        <strain evidence="7">Cbfe23</strain>
    </source>
</reference>
<feature type="domain" description="Calcineurin-like phosphoesterase" evidence="5">
    <location>
        <begin position="150"/>
        <end position="344"/>
    </location>
</feature>
<keyword evidence="7" id="KW-1185">Reference proteome</keyword>
<dbReference type="InterPro" id="IPR029052">
    <property type="entry name" value="Metallo-depent_PP-like"/>
</dbReference>
<dbReference type="Proteomes" id="UP000182229">
    <property type="component" value="Unassembled WGS sequence"/>
</dbReference>
<dbReference type="OrthoDB" id="606379at2"/>
<comment type="similarity">
    <text evidence="4">Belongs to the cyclic nucleotide phosphodiesterase class-III family.</text>
</comment>
<keyword evidence="1" id="KW-0479">Metal-binding</keyword>
<evidence type="ECO:0000256" key="1">
    <source>
        <dbReference type="ARBA" id="ARBA00022723"/>
    </source>
</evidence>
<dbReference type="Gene3D" id="3.60.21.10">
    <property type="match status" value="1"/>
</dbReference>
<dbReference type="RefSeq" id="WP_071903810.1">
    <property type="nucleotide sequence ID" value="NZ_MPIN01000015.1"/>
</dbReference>
<evidence type="ECO:0000313" key="7">
    <source>
        <dbReference type="Proteomes" id="UP000182229"/>
    </source>
</evidence>
<dbReference type="PANTHER" id="PTHR42988:SF2">
    <property type="entry name" value="CYCLIC NUCLEOTIDE PHOSPHODIESTERASE CBUA0032-RELATED"/>
    <property type="match status" value="1"/>
</dbReference>
<dbReference type="PANTHER" id="PTHR42988">
    <property type="entry name" value="PHOSPHOHYDROLASE"/>
    <property type="match status" value="1"/>
</dbReference>
<dbReference type="InterPro" id="IPR050884">
    <property type="entry name" value="CNP_phosphodiesterase-III"/>
</dbReference>
<accession>A0A1L9AYY5</accession>
<evidence type="ECO:0000256" key="3">
    <source>
        <dbReference type="ARBA" id="ARBA00023004"/>
    </source>
</evidence>